<evidence type="ECO:0000256" key="2">
    <source>
        <dbReference type="SAM" id="Phobius"/>
    </source>
</evidence>
<proteinExistence type="predicted"/>
<evidence type="ECO:0000256" key="1">
    <source>
        <dbReference type="SAM" id="MobiDB-lite"/>
    </source>
</evidence>
<accession>A0A3A9AR16</accession>
<keyword evidence="2" id="KW-0812">Transmembrane</keyword>
<organism evidence="3 4">
    <name type="scientific">Parablautia intestinalis</name>
    <dbReference type="NCBI Taxonomy" id="2320100"/>
    <lineage>
        <taxon>Bacteria</taxon>
        <taxon>Bacillati</taxon>
        <taxon>Bacillota</taxon>
        <taxon>Clostridia</taxon>
        <taxon>Lachnospirales</taxon>
        <taxon>Lachnospiraceae</taxon>
        <taxon>Parablautia</taxon>
    </lineage>
</organism>
<feature type="transmembrane region" description="Helical" evidence="2">
    <location>
        <begin position="108"/>
        <end position="127"/>
    </location>
</feature>
<reference evidence="3 4" key="1">
    <citation type="submission" date="2018-09" db="EMBL/GenBank/DDBJ databases">
        <title>Murine metabolic-syndrome-specific gut microbial biobank.</title>
        <authorList>
            <person name="Liu C."/>
        </authorList>
    </citation>
    <scope>NUCLEOTIDE SEQUENCE [LARGE SCALE GENOMIC DNA]</scope>
    <source>
        <strain evidence="3 4">0.1xD8-82</strain>
    </source>
</reference>
<feature type="transmembrane region" description="Helical" evidence="2">
    <location>
        <begin position="133"/>
        <end position="150"/>
    </location>
</feature>
<feature type="transmembrane region" description="Helical" evidence="2">
    <location>
        <begin position="7"/>
        <end position="26"/>
    </location>
</feature>
<dbReference type="Proteomes" id="UP000280696">
    <property type="component" value="Unassembled WGS sequence"/>
</dbReference>
<dbReference type="AlphaFoldDB" id="A0A3A9AR16"/>
<dbReference type="EMBL" id="RAYQ01000017">
    <property type="protein sequence ID" value="RKI90031.1"/>
    <property type="molecule type" value="Genomic_DNA"/>
</dbReference>
<feature type="transmembrane region" description="Helical" evidence="2">
    <location>
        <begin position="81"/>
        <end position="101"/>
    </location>
</feature>
<keyword evidence="2" id="KW-0472">Membrane</keyword>
<comment type="caution">
    <text evidence="3">The sequence shown here is derived from an EMBL/GenBank/DDBJ whole genome shotgun (WGS) entry which is preliminary data.</text>
</comment>
<protein>
    <submittedName>
        <fullName evidence="3">Uncharacterized protein</fullName>
    </submittedName>
</protein>
<name>A0A3A9AR16_9FIRM</name>
<keyword evidence="2" id="KW-1133">Transmembrane helix</keyword>
<evidence type="ECO:0000313" key="4">
    <source>
        <dbReference type="Proteomes" id="UP000280696"/>
    </source>
</evidence>
<keyword evidence="4" id="KW-1185">Reference proteome</keyword>
<evidence type="ECO:0000313" key="3">
    <source>
        <dbReference type="EMBL" id="RKI90031.1"/>
    </source>
</evidence>
<sequence>MNKAGKWLLNLFWVCVIGGSRILYFLNAGKTAADTYGYFELAVKRAWESGQGPRAGLNDVYVWTLSWLLRLMGNRIELVGVYQLVIQILWLVLLFAGVSMLLGKKAGFLLSGALLILPWVMRTIFVISPENYYMLHFSLFLVILGIAAGKKKNTVIAAGRGMAENNLEEDTIKTRNKMTDTKEEKTAKEQAQQPSEEEEEGYVITKDGRKVKLFDSPLPLPPKHVKKSMGFDFNGLKDDFDYQVEGKDEFDV</sequence>
<gene>
    <name evidence="3" type="ORF">D7V94_15505</name>
</gene>
<feature type="region of interest" description="Disordered" evidence="1">
    <location>
        <begin position="173"/>
        <end position="203"/>
    </location>
</feature>
<feature type="compositionally biased region" description="Basic and acidic residues" evidence="1">
    <location>
        <begin position="173"/>
        <end position="188"/>
    </location>
</feature>